<dbReference type="GO" id="GO:0008080">
    <property type="term" value="F:N-acetyltransferase activity"/>
    <property type="evidence" value="ECO:0007669"/>
    <property type="project" value="InterPro"/>
</dbReference>
<organism evidence="3 4">
    <name type="scientific">Nonomuraea jiangxiensis</name>
    <dbReference type="NCBI Taxonomy" id="633440"/>
    <lineage>
        <taxon>Bacteria</taxon>
        <taxon>Bacillati</taxon>
        <taxon>Actinomycetota</taxon>
        <taxon>Actinomycetes</taxon>
        <taxon>Streptosporangiales</taxon>
        <taxon>Streptosporangiaceae</taxon>
        <taxon>Nonomuraea</taxon>
    </lineage>
</organism>
<keyword evidence="4" id="KW-1185">Reference proteome</keyword>
<dbReference type="Gene3D" id="3.40.630.30">
    <property type="match status" value="1"/>
</dbReference>
<dbReference type="Pfam" id="PF00583">
    <property type="entry name" value="Acetyltransf_1"/>
    <property type="match status" value="1"/>
</dbReference>
<proteinExistence type="predicted"/>
<dbReference type="InterPro" id="IPR000182">
    <property type="entry name" value="GNAT_dom"/>
</dbReference>
<evidence type="ECO:0000313" key="4">
    <source>
        <dbReference type="Proteomes" id="UP000199202"/>
    </source>
</evidence>
<keyword evidence="1 3" id="KW-0808">Transferase</keyword>
<evidence type="ECO:0000259" key="2">
    <source>
        <dbReference type="PROSITE" id="PS51186"/>
    </source>
</evidence>
<feature type="domain" description="N-acetyltransferase" evidence="2">
    <location>
        <begin position="20"/>
        <end position="167"/>
    </location>
</feature>
<protein>
    <submittedName>
        <fullName evidence="3">Acetyltransferase (GNAT) family protein</fullName>
    </submittedName>
</protein>
<dbReference type="Proteomes" id="UP000199202">
    <property type="component" value="Unassembled WGS sequence"/>
</dbReference>
<dbReference type="PANTHER" id="PTHR13947">
    <property type="entry name" value="GNAT FAMILY N-ACETYLTRANSFERASE"/>
    <property type="match status" value="1"/>
</dbReference>
<gene>
    <name evidence="3" type="ORF">SAMN05421869_1304</name>
</gene>
<evidence type="ECO:0000256" key="1">
    <source>
        <dbReference type="ARBA" id="ARBA00022679"/>
    </source>
</evidence>
<dbReference type="STRING" id="633440.SAMN05421869_1304"/>
<reference evidence="3 4" key="1">
    <citation type="submission" date="2016-10" db="EMBL/GenBank/DDBJ databases">
        <authorList>
            <person name="de Groot N.N."/>
        </authorList>
    </citation>
    <scope>NUCLEOTIDE SEQUENCE [LARGE SCALE GENOMIC DNA]</scope>
    <source>
        <strain evidence="3 4">CGMCC 4.6533</strain>
    </source>
</reference>
<sequence>MGHQPTAIPSIRRLGQPGDLGWVVMAHGEVYATEFGWNADFEALVARIVADYATDHDPAREAAWIAELDGRRVGCVFCVASDQTTAQLRILLVHPDARGHRLGARLVDECLTFARQAGYERMKLWTNDPLVAARHIYLSRGFDLVEEEEHHSFGVDLVGQVYERDLRAPTTAAGNAIAQPAR</sequence>
<dbReference type="PANTHER" id="PTHR13947:SF37">
    <property type="entry name" value="LD18367P"/>
    <property type="match status" value="1"/>
</dbReference>
<dbReference type="AlphaFoldDB" id="A0A1G9MGX5"/>
<accession>A0A1G9MGX5</accession>
<name>A0A1G9MGX5_9ACTN</name>
<dbReference type="CDD" id="cd04301">
    <property type="entry name" value="NAT_SF"/>
    <property type="match status" value="1"/>
</dbReference>
<evidence type="ECO:0000313" key="3">
    <source>
        <dbReference type="EMBL" id="SDL73251.1"/>
    </source>
</evidence>
<dbReference type="EMBL" id="FNDJ01000030">
    <property type="protein sequence ID" value="SDL73251.1"/>
    <property type="molecule type" value="Genomic_DNA"/>
</dbReference>
<dbReference type="SUPFAM" id="SSF55729">
    <property type="entry name" value="Acyl-CoA N-acyltransferases (Nat)"/>
    <property type="match status" value="1"/>
</dbReference>
<dbReference type="InterPro" id="IPR016181">
    <property type="entry name" value="Acyl_CoA_acyltransferase"/>
</dbReference>
<dbReference type="InterPro" id="IPR050769">
    <property type="entry name" value="NAT_camello-type"/>
</dbReference>
<dbReference type="PROSITE" id="PS51186">
    <property type="entry name" value="GNAT"/>
    <property type="match status" value="1"/>
</dbReference>
<dbReference type="RefSeq" id="WP_090945468.1">
    <property type="nucleotide sequence ID" value="NZ_FNDJ01000030.1"/>
</dbReference>
<dbReference type="OrthoDB" id="273614at2"/>